<dbReference type="AlphaFoldDB" id="A0A8A4TX03"/>
<dbReference type="InterPro" id="IPR036322">
    <property type="entry name" value="WD40_repeat_dom_sf"/>
</dbReference>
<evidence type="ECO:0000256" key="5">
    <source>
        <dbReference type="SAM" id="Phobius"/>
    </source>
</evidence>
<dbReference type="EMBL" id="CP071793">
    <property type="protein sequence ID" value="QTD53502.1"/>
    <property type="molecule type" value="Genomic_DNA"/>
</dbReference>
<dbReference type="RefSeq" id="WP_237383604.1">
    <property type="nucleotide sequence ID" value="NZ_CP071793.1"/>
</dbReference>
<dbReference type="Pfam" id="PF20703">
    <property type="entry name" value="nSTAND1"/>
    <property type="match status" value="1"/>
</dbReference>
<keyword evidence="1 3" id="KW-0853">WD repeat</keyword>
<feature type="domain" description="Novel STAND NTPase 1" evidence="6">
    <location>
        <begin position="18"/>
        <end position="392"/>
    </location>
</feature>
<dbReference type="Proteomes" id="UP000663929">
    <property type="component" value="Chromosome"/>
</dbReference>
<evidence type="ECO:0000259" key="6">
    <source>
        <dbReference type="Pfam" id="PF20703"/>
    </source>
</evidence>
<dbReference type="PANTHER" id="PTHR44129">
    <property type="entry name" value="WD REPEAT-CONTAINING PROTEIN POP1"/>
    <property type="match status" value="1"/>
</dbReference>
<dbReference type="Gene3D" id="2.130.10.10">
    <property type="entry name" value="YVTN repeat-like/Quinoprotein amine dehydrogenase"/>
    <property type="match status" value="2"/>
</dbReference>
<evidence type="ECO:0000256" key="1">
    <source>
        <dbReference type="ARBA" id="ARBA00022574"/>
    </source>
</evidence>
<dbReference type="SMART" id="SM00320">
    <property type="entry name" value="WD40"/>
    <property type="match status" value="6"/>
</dbReference>
<keyword evidence="2" id="KW-0677">Repeat</keyword>
<gene>
    <name evidence="7" type="ORF">J3U87_13690</name>
</gene>
<dbReference type="SUPFAM" id="SSF52540">
    <property type="entry name" value="P-loop containing nucleoside triphosphate hydrolases"/>
    <property type="match status" value="1"/>
</dbReference>
<feature type="coiled-coil region" evidence="4">
    <location>
        <begin position="496"/>
        <end position="633"/>
    </location>
</feature>
<reference evidence="7" key="1">
    <citation type="submission" date="2021-03" db="EMBL/GenBank/DDBJ databases">
        <title>Acanthopleuribacteraceae sp. M133.</title>
        <authorList>
            <person name="Wang G."/>
        </authorList>
    </citation>
    <scope>NUCLEOTIDE SEQUENCE</scope>
    <source>
        <strain evidence="7">M133</strain>
    </source>
</reference>
<dbReference type="KEGG" id="scor:J3U87_13690"/>
<keyword evidence="5" id="KW-0472">Membrane</keyword>
<keyword evidence="4" id="KW-0175">Coiled coil</keyword>
<accession>A0A8A4TX03</accession>
<evidence type="ECO:0000256" key="2">
    <source>
        <dbReference type="ARBA" id="ARBA00022737"/>
    </source>
</evidence>
<protein>
    <recommendedName>
        <fullName evidence="6">Novel STAND NTPase 1 domain-containing protein</fullName>
    </recommendedName>
</protein>
<dbReference type="InterPro" id="IPR001680">
    <property type="entry name" value="WD40_rpt"/>
</dbReference>
<dbReference type="SUPFAM" id="SSF50978">
    <property type="entry name" value="WD40 repeat-like"/>
    <property type="match status" value="1"/>
</dbReference>
<proteinExistence type="predicted"/>
<feature type="repeat" description="WD" evidence="3">
    <location>
        <begin position="962"/>
        <end position="993"/>
    </location>
</feature>
<dbReference type="InterPro" id="IPR049052">
    <property type="entry name" value="nSTAND1"/>
</dbReference>
<keyword evidence="8" id="KW-1185">Reference proteome</keyword>
<evidence type="ECO:0000313" key="8">
    <source>
        <dbReference type="Proteomes" id="UP000663929"/>
    </source>
</evidence>
<keyword evidence="5" id="KW-1133">Transmembrane helix</keyword>
<evidence type="ECO:0000256" key="4">
    <source>
        <dbReference type="SAM" id="Coils"/>
    </source>
</evidence>
<dbReference type="InterPro" id="IPR015943">
    <property type="entry name" value="WD40/YVTN_repeat-like_dom_sf"/>
</dbReference>
<evidence type="ECO:0000256" key="3">
    <source>
        <dbReference type="PROSITE-ProRule" id="PRU00221"/>
    </source>
</evidence>
<dbReference type="PROSITE" id="PS50082">
    <property type="entry name" value="WD_REPEATS_2"/>
    <property type="match status" value="1"/>
</dbReference>
<dbReference type="InterPro" id="IPR027417">
    <property type="entry name" value="P-loop_NTPase"/>
</dbReference>
<dbReference type="CDD" id="cd06503">
    <property type="entry name" value="ATP-synt_Fo_b"/>
    <property type="match status" value="1"/>
</dbReference>
<feature type="transmembrane region" description="Helical" evidence="5">
    <location>
        <begin position="475"/>
        <end position="494"/>
    </location>
</feature>
<evidence type="ECO:0000313" key="7">
    <source>
        <dbReference type="EMBL" id="QTD53502.1"/>
    </source>
</evidence>
<dbReference type="InterPro" id="IPR050349">
    <property type="entry name" value="WD_LIS1/nudF_dynein_reg"/>
</dbReference>
<name>A0A8A4TX03_SULCO</name>
<organism evidence="7 8">
    <name type="scientific">Sulfidibacter corallicola</name>
    <dbReference type="NCBI Taxonomy" id="2818388"/>
    <lineage>
        <taxon>Bacteria</taxon>
        <taxon>Pseudomonadati</taxon>
        <taxon>Acidobacteriota</taxon>
        <taxon>Holophagae</taxon>
        <taxon>Acanthopleuribacterales</taxon>
        <taxon>Acanthopleuribacteraceae</taxon>
        <taxon>Sulfidibacter</taxon>
    </lineage>
</organism>
<keyword evidence="5" id="KW-0812">Transmembrane</keyword>
<sequence length="1034" mass="115922">MNRDPFATTSWDSREDNPYVGPRAFRSGERLYGRGREARDLLDLLIAERIVLLYSPSGAGKSSLINARLVPNLGEEDFLVLGVGRVAGDIPSDLKIPKTANHYLVSLVLSLEESLPKDRRTPVDIIEQLDLKAYLDYRRRDDPSSSAILILDQFEEILTLDPTDQAAKQEFFETLGAALRDPDLWALFAMREDFLAGLDPYRRYLPTRLEVHFRLDLLRPVAARRAIRRPALAQEVSFQEEAVALLVDNLRQTQVANPDGSQETKLGPYVEPVQLQVVCHRLWEKLPENTSEITMAHVGQVGSVDEALAGYYSNRVKVIAQRTGTSERRIRLWFQFCLITENGYRAQVPLGAEKSQGLENEAIQGLVDAYLVRAEPRRGTTWFELSHDRMIEPIRAGNEAWRLKNLSPVEQHALDWEGNRRADRYLLREGALEQAEVWAATHQEFLRPLERDYLEASRQFQNHLEVKRQRTRVRWNTLIIAFLVATVIGLWASLTRARIQVDLEQAESARSEVLEELKQAKLERAAAIDTRDKARQEADRLIAAAELRARETQERIQQQLDASMKRQQEAQRRLEAAEREATAFREAKRKAEAELESFSQEADSQKRLLRADLDRKRSEAKRLKERNIALNVAKRVPTLMDGQTAGPLAYAALNLFRQNHAPDFTIPVDFYQALISALQLLEYPFQSLLPIGAEDTIRALALHPETGVLAVGGDRGRVAIWTPVRTETLLDHLVEFEMGSPIRELLFAPNHHDLIIGTSDGAIAIWKKPYIRTKPETIVKLPTNSIWRMALSHDGQWLATLGRNGWLTLHSRNPDNGSITSDPNFPSAPEPVRAMAFQPNLPNLVLGGESGGIHLIRCGVQGTAPVRLFQFPSASADTEPENLTLTSLAMNEAGLLAVGTSGHGIKILELEDRAAKAKHHLPHDFPVFDLHMFPDGRLLSAGGSGAVNLWIDPRNSQEAIELGSHGAWAMVLAASHDGGTAFSGGADGTVRPWLASTDALADAICPLVREPISEKTWRTFFYDLPFNPPCQTDP</sequence>